<comment type="caution">
    <text evidence="7">The sequence shown here is derived from an EMBL/GenBank/DDBJ whole genome shotgun (WGS) entry which is preliminary data.</text>
</comment>
<proteinExistence type="predicted"/>
<feature type="domain" description="TMEM205-like" evidence="6">
    <location>
        <begin position="5"/>
        <end position="91"/>
    </location>
</feature>
<keyword evidence="8" id="KW-1185">Reference proteome</keyword>
<protein>
    <submittedName>
        <fullName evidence="7">DUF4149 domain-containing protein</fullName>
    </submittedName>
</protein>
<organism evidence="7 8">
    <name type="scientific">Methylophilus aquaticus</name>
    <dbReference type="NCBI Taxonomy" id="1971610"/>
    <lineage>
        <taxon>Bacteria</taxon>
        <taxon>Pseudomonadati</taxon>
        <taxon>Pseudomonadota</taxon>
        <taxon>Betaproteobacteria</taxon>
        <taxon>Nitrosomonadales</taxon>
        <taxon>Methylophilaceae</taxon>
        <taxon>Methylophilus</taxon>
    </lineage>
</organism>
<accession>A0ABT9JU92</accession>
<name>A0ABT9JU92_9PROT</name>
<gene>
    <name evidence="7" type="ORF">Q9291_09330</name>
</gene>
<reference evidence="8" key="1">
    <citation type="journal article" date="2019" name="Int. J. Syst. Evol. Microbiol.">
        <title>The Global Catalogue of Microorganisms (GCM) 10K type strain sequencing project: providing services to taxonomists for standard genome sequencing and annotation.</title>
        <authorList>
            <consortium name="The Broad Institute Genomics Platform"/>
            <consortium name="The Broad Institute Genome Sequencing Center for Infectious Disease"/>
            <person name="Wu L."/>
            <person name="Ma J."/>
        </authorList>
    </citation>
    <scope>NUCLEOTIDE SEQUENCE [LARGE SCALE GENOMIC DNA]</scope>
    <source>
        <strain evidence="8">VKM B-3159</strain>
    </source>
</reference>
<keyword evidence="3 5" id="KW-1133">Transmembrane helix</keyword>
<dbReference type="RefSeq" id="WP_306389773.1">
    <property type="nucleotide sequence ID" value="NZ_JAVCAP010000020.1"/>
</dbReference>
<sequence length="123" mass="13556">MTESLIAAALGIMLFSSVIVAPVVFSVLPAQWAGVYVRAFFPAYYATLGVVTGAAALLSHHEQTRLLCATCALCFVFLLCVLTPMINKARDSVEPRNFNLYHRMSVVINLLQILILTVCLFKY</sequence>
<evidence type="ECO:0000256" key="2">
    <source>
        <dbReference type="ARBA" id="ARBA00022692"/>
    </source>
</evidence>
<dbReference type="Pfam" id="PF13664">
    <property type="entry name" value="DUF4149"/>
    <property type="match status" value="1"/>
</dbReference>
<keyword evidence="2 5" id="KW-0812">Transmembrane</keyword>
<dbReference type="InterPro" id="IPR025423">
    <property type="entry name" value="TMEM205-like"/>
</dbReference>
<evidence type="ECO:0000256" key="5">
    <source>
        <dbReference type="SAM" id="Phobius"/>
    </source>
</evidence>
<comment type="subcellular location">
    <subcellularLocation>
        <location evidence="1">Membrane</location>
    </subcellularLocation>
</comment>
<evidence type="ECO:0000256" key="3">
    <source>
        <dbReference type="ARBA" id="ARBA00022989"/>
    </source>
</evidence>
<dbReference type="Proteomes" id="UP001225906">
    <property type="component" value="Unassembled WGS sequence"/>
</dbReference>
<evidence type="ECO:0000256" key="1">
    <source>
        <dbReference type="ARBA" id="ARBA00004370"/>
    </source>
</evidence>
<evidence type="ECO:0000313" key="8">
    <source>
        <dbReference type="Proteomes" id="UP001225906"/>
    </source>
</evidence>
<feature type="transmembrane region" description="Helical" evidence="5">
    <location>
        <begin position="101"/>
        <end position="121"/>
    </location>
</feature>
<dbReference type="EMBL" id="JAVCAP010000020">
    <property type="protein sequence ID" value="MDP8568049.1"/>
    <property type="molecule type" value="Genomic_DNA"/>
</dbReference>
<feature type="transmembrane region" description="Helical" evidence="5">
    <location>
        <begin position="66"/>
        <end position="86"/>
    </location>
</feature>
<evidence type="ECO:0000256" key="4">
    <source>
        <dbReference type="ARBA" id="ARBA00023136"/>
    </source>
</evidence>
<feature type="transmembrane region" description="Helical" evidence="5">
    <location>
        <begin position="36"/>
        <end position="59"/>
    </location>
</feature>
<evidence type="ECO:0000259" key="6">
    <source>
        <dbReference type="Pfam" id="PF13664"/>
    </source>
</evidence>
<keyword evidence="4 5" id="KW-0472">Membrane</keyword>
<evidence type="ECO:0000313" key="7">
    <source>
        <dbReference type="EMBL" id="MDP8568049.1"/>
    </source>
</evidence>